<name>S0FTJ2_RUMCE</name>
<dbReference type="eggNOG" id="COG3208">
    <property type="taxonomic scope" value="Bacteria"/>
</dbReference>
<comment type="similarity">
    <text evidence="1">Belongs to the thioesterase family.</text>
</comment>
<dbReference type="PANTHER" id="PTHR11487">
    <property type="entry name" value="THIOESTERASE"/>
    <property type="match status" value="1"/>
</dbReference>
<reference evidence="3 4" key="1">
    <citation type="journal article" date="2013" name="Genome Announc.">
        <title>Draft Genome Sequence of the Cellulolytic, Mesophilic, Anaerobic Bacterium Clostridium termitidis Strain CT1112 (DSM 5398).</title>
        <authorList>
            <person name="Lal S."/>
            <person name="Ramachandran U."/>
            <person name="Zhang X."/>
            <person name="Munir R."/>
            <person name="Sparling R."/>
            <person name="Levin D.B."/>
        </authorList>
    </citation>
    <scope>NUCLEOTIDE SEQUENCE [LARGE SCALE GENOMIC DNA]</scope>
    <source>
        <strain evidence="3 4">CT1112</strain>
    </source>
</reference>
<protein>
    <submittedName>
        <fullName evidence="3">Putative thioesterase involved in non-ribosomal peptide biosynthesis</fullName>
    </submittedName>
</protein>
<sequence>MEKIKLICLPYAGGSATVYFKWKKLIAENIQIEPVELAGRGKRFNQPFYKDVDEAVDDITKAVYEKINNSPYAVFGHSMGNLLAYELVNKLMKLGCREPVHIFFSGRCPPHIVKNESKLHLLPDEEFKECILGIGGTSKEIFESTELCNIFIPVLKADYKIVEEYVYNPDRDYRFSCPITALSGSDDEGTPFDEMLEWKKYAGNEFNCCQFNGGHFFIHSQMENVLDLINKSLIR</sequence>
<dbReference type="InterPro" id="IPR001031">
    <property type="entry name" value="Thioesterase"/>
</dbReference>
<dbReference type="Gene3D" id="3.40.50.1820">
    <property type="entry name" value="alpha/beta hydrolase"/>
    <property type="match status" value="1"/>
</dbReference>
<dbReference type="Proteomes" id="UP000014155">
    <property type="component" value="Unassembled WGS sequence"/>
</dbReference>
<dbReference type="STRING" id="1195236.CTER_0314"/>
<dbReference type="SUPFAM" id="SSF53474">
    <property type="entry name" value="alpha/beta-Hydrolases"/>
    <property type="match status" value="1"/>
</dbReference>
<dbReference type="GO" id="GO:0008610">
    <property type="term" value="P:lipid biosynthetic process"/>
    <property type="evidence" value="ECO:0007669"/>
    <property type="project" value="TreeGrafter"/>
</dbReference>
<dbReference type="PANTHER" id="PTHR11487:SF0">
    <property type="entry name" value="S-ACYL FATTY ACID SYNTHASE THIOESTERASE, MEDIUM CHAIN"/>
    <property type="match status" value="1"/>
</dbReference>
<dbReference type="InterPro" id="IPR012223">
    <property type="entry name" value="TEII"/>
</dbReference>
<evidence type="ECO:0000259" key="2">
    <source>
        <dbReference type="Pfam" id="PF00975"/>
    </source>
</evidence>
<gene>
    <name evidence="3" type="ORF">CTER_0314</name>
</gene>
<keyword evidence="4" id="KW-1185">Reference proteome</keyword>
<evidence type="ECO:0000256" key="1">
    <source>
        <dbReference type="ARBA" id="ARBA00007169"/>
    </source>
</evidence>
<comment type="caution">
    <text evidence="3">The sequence shown here is derived from an EMBL/GenBank/DDBJ whole genome shotgun (WGS) entry which is preliminary data.</text>
</comment>
<dbReference type="RefSeq" id="WP_004623651.1">
    <property type="nucleotide sequence ID" value="NZ_AORV01000016.1"/>
</dbReference>
<feature type="domain" description="Thioesterase" evidence="2">
    <location>
        <begin position="5"/>
        <end position="232"/>
    </location>
</feature>
<dbReference type="PATRIC" id="fig|1195236.3.peg.621"/>
<evidence type="ECO:0000313" key="3">
    <source>
        <dbReference type="EMBL" id="EMS73651.1"/>
    </source>
</evidence>
<dbReference type="Pfam" id="PF00975">
    <property type="entry name" value="Thioesterase"/>
    <property type="match status" value="1"/>
</dbReference>
<organism evidence="3 4">
    <name type="scientific">Ruminiclostridium cellobioparum subsp. termitidis CT1112</name>
    <dbReference type="NCBI Taxonomy" id="1195236"/>
    <lineage>
        <taxon>Bacteria</taxon>
        <taxon>Bacillati</taxon>
        <taxon>Bacillota</taxon>
        <taxon>Clostridia</taxon>
        <taxon>Eubacteriales</taxon>
        <taxon>Oscillospiraceae</taxon>
        <taxon>Ruminiclostridium</taxon>
    </lineage>
</organism>
<accession>S0FTJ2</accession>
<dbReference type="InterPro" id="IPR029058">
    <property type="entry name" value="AB_hydrolase_fold"/>
</dbReference>
<dbReference type="EMBL" id="AORV01000016">
    <property type="protein sequence ID" value="EMS73651.1"/>
    <property type="molecule type" value="Genomic_DNA"/>
</dbReference>
<evidence type="ECO:0000313" key="4">
    <source>
        <dbReference type="Proteomes" id="UP000014155"/>
    </source>
</evidence>
<proteinExistence type="inferred from homology"/>
<dbReference type="AlphaFoldDB" id="S0FTJ2"/>